<sequence length="417" mass="42848">MTARRRDPRAERAARVVPTGGPRLRLALTASDSAAPASGRPRRDPRARRADATVQTAPRLRLDWSGKALAAPATTSAAAVSPAVAGRGVRAVAEPVLRVIDAPACLVFAVLDRADGALSALDRQVMAAARLLADALDGAVVALAPDGPEDWGPEDWGALGADRVLPMPAAWAQEHAPEARAAAVGAAMARWSPVHVVFPESQDGGDVARRVAAVVGERLFAGVESLSAQCVARRAGGGSRELSCAPPRLLSIAADAVAPLGPLRHEARPLDPVAVACAPRLGAARRLPVDPDGVGLGEADFILSAGNGVTDWAAFADLGRALGATRAGSRVVCDAGHLPRDRQVGASGMVVSARSYLAFGIAGAPQHLQGIGGVGHVIAINTDLHAAMIKRADLAIIADAQAVMPALIRLMRERTHG</sequence>
<dbReference type="RefSeq" id="WP_126617824.1">
    <property type="nucleotide sequence ID" value="NZ_RXMA01000018.1"/>
</dbReference>
<evidence type="ECO:0000256" key="3">
    <source>
        <dbReference type="SAM" id="MobiDB-lite"/>
    </source>
</evidence>
<protein>
    <submittedName>
        <fullName evidence="5">Electron transfer flavoprotein subunit alpha/FixB family protein</fullName>
    </submittedName>
</protein>
<evidence type="ECO:0000313" key="6">
    <source>
        <dbReference type="Proteomes" id="UP000277007"/>
    </source>
</evidence>
<keyword evidence="6" id="KW-1185">Reference proteome</keyword>
<organism evidence="5 6">
    <name type="scientific">Azospirillum griseum</name>
    <dbReference type="NCBI Taxonomy" id="2496639"/>
    <lineage>
        <taxon>Bacteria</taxon>
        <taxon>Pseudomonadati</taxon>
        <taxon>Pseudomonadota</taxon>
        <taxon>Alphaproteobacteria</taxon>
        <taxon>Rhodospirillales</taxon>
        <taxon>Azospirillaceae</taxon>
        <taxon>Azospirillum</taxon>
    </lineage>
</organism>
<evidence type="ECO:0000259" key="4">
    <source>
        <dbReference type="SMART" id="SM00893"/>
    </source>
</evidence>
<dbReference type="Gene3D" id="3.40.50.620">
    <property type="entry name" value="HUPs"/>
    <property type="match status" value="1"/>
</dbReference>
<evidence type="ECO:0000256" key="2">
    <source>
        <dbReference type="ARBA" id="ARBA00022982"/>
    </source>
</evidence>
<dbReference type="Gene3D" id="3.40.50.1220">
    <property type="entry name" value="TPP-binding domain"/>
    <property type="match status" value="1"/>
</dbReference>
<comment type="similarity">
    <text evidence="1">Belongs to the ETF alpha-subunit/FixB family.</text>
</comment>
<gene>
    <name evidence="5" type="ORF">EJ903_17505</name>
</gene>
<evidence type="ECO:0000256" key="1">
    <source>
        <dbReference type="ARBA" id="ARBA00005817"/>
    </source>
</evidence>
<dbReference type="AlphaFoldDB" id="A0A431VE66"/>
<accession>A0A431VE66</accession>
<dbReference type="OrthoDB" id="8584059at2"/>
<name>A0A431VE66_9PROT</name>
<dbReference type="InterPro" id="IPR014729">
    <property type="entry name" value="Rossmann-like_a/b/a_fold"/>
</dbReference>
<feature type="domain" description="Electron transfer flavoprotein alpha/beta-subunit N-terminal" evidence="4">
    <location>
        <begin position="107"/>
        <end position="291"/>
    </location>
</feature>
<feature type="compositionally biased region" description="Basic and acidic residues" evidence="3">
    <location>
        <begin position="1"/>
        <end position="14"/>
    </location>
</feature>
<evidence type="ECO:0000313" key="5">
    <source>
        <dbReference type="EMBL" id="RTR17602.1"/>
    </source>
</evidence>
<dbReference type="SUPFAM" id="SSF52402">
    <property type="entry name" value="Adenine nucleotide alpha hydrolases-like"/>
    <property type="match status" value="1"/>
</dbReference>
<dbReference type="InterPro" id="IPR029035">
    <property type="entry name" value="DHS-like_NAD/FAD-binding_dom"/>
</dbReference>
<dbReference type="GO" id="GO:0033539">
    <property type="term" value="P:fatty acid beta-oxidation using acyl-CoA dehydrogenase"/>
    <property type="evidence" value="ECO:0007669"/>
    <property type="project" value="TreeGrafter"/>
</dbReference>
<dbReference type="Pfam" id="PF01012">
    <property type="entry name" value="ETF"/>
    <property type="match status" value="1"/>
</dbReference>
<feature type="region of interest" description="Disordered" evidence="3">
    <location>
        <begin position="1"/>
        <end position="53"/>
    </location>
</feature>
<dbReference type="SUPFAM" id="SSF52467">
    <property type="entry name" value="DHS-like NAD/FAD-binding domain"/>
    <property type="match status" value="1"/>
</dbReference>
<feature type="compositionally biased region" description="Low complexity" evidence="3">
    <location>
        <begin position="30"/>
        <end position="39"/>
    </location>
</feature>
<keyword evidence="2" id="KW-0813">Transport</keyword>
<dbReference type="GO" id="GO:0050660">
    <property type="term" value="F:flavin adenine dinucleotide binding"/>
    <property type="evidence" value="ECO:0007669"/>
    <property type="project" value="InterPro"/>
</dbReference>
<dbReference type="InterPro" id="IPR014730">
    <property type="entry name" value="ETF_a/b_N"/>
</dbReference>
<dbReference type="PANTHER" id="PTHR43153">
    <property type="entry name" value="ELECTRON TRANSFER FLAVOPROTEIN ALPHA"/>
    <property type="match status" value="1"/>
</dbReference>
<dbReference type="Proteomes" id="UP000277007">
    <property type="component" value="Unassembled WGS sequence"/>
</dbReference>
<dbReference type="InterPro" id="IPR014731">
    <property type="entry name" value="ETF_asu_C"/>
</dbReference>
<comment type="caution">
    <text evidence="5">The sequence shown here is derived from an EMBL/GenBank/DDBJ whole genome shotgun (WGS) entry which is preliminary data.</text>
</comment>
<dbReference type="SMART" id="SM00893">
    <property type="entry name" value="ETF"/>
    <property type="match status" value="1"/>
</dbReference>
<keyword evidence="2" id="KW-0249">Electron transport</keyword>
<feature type="compositionally biased region" description="Basic and acidic residues" evidence="3">
    <location>
        <begin position="41"/>
        <end position="51"/>
    </location>
</feature>
<dbReference type="Pfam" id="PF00766">
    <property type="entry name" value="ETF_alpha"/>
    <property type="match status" value="1"/>
</dbReference>
<dbReference type="EMBL" id="RXMA01000018">
    <property type="protein sequence ID" value="RTR17602.1"/>
    <property type="molecule type" value="Genomic_DNA"/>
</dbReference>
<reference evidence="5 6" key="1">
    <citation type="submission" date="2018-12" db="EMBL/GenBank/DDBJ databases">
        <authorList>
            <person name="Yang Y."/>
        </authorList>
    </citation>
    <scope>NUCLEOTIDE SEQUENCE [LARGE SCALE GENOMIC DNA]</scope>
    <source>
        <strain evidence="5 6">L-25-5w-1</strain>
    </source>
</reference>
<proteinExistence type="inferred from homology"/>
<dbReference type="InterPro" id="IPR001308">
    <property type="entry name" value="ETF_a/FixB"/>
</dbReference>
<dbReference type="PANTHER" id="PTHR43153:SF1">
    <property type="entry name" value="ELECTRON TRANSFER FLAVOPROTEIN SUBUNIT ALPHA, MITOCHONDRIAL"/>
    <property type="match status" value="1"/>
</dbReference>
<dbReference type="GO" id="GO:0009055">
    <property type="term" value="F:electron transfer activity"/>
    <property type="evidence" value="ECO:0007669"/>
    <property type="project" value="InterPro"/>
</dbReference>